<feature type="transmembrane region" description="Helical" evidence="5">
    <location>
        <begin position="338"/>
        <end position="356"/>
    </location>
</feature>
<evidence type="ECO:0000256" key="3">
    <source>
        <dbReference type="ARBA" id="ARBA00022989"/>
    </source>
</evidence>
<feature type="transmembrane region" description="Helical" evidence="5">
    <location>
        <begin position="241"/>
        <end position="260"/>
    </location>
</feature>
<feature type="transmembrane region" description="Helical" evidence="5">
    <location>
        <begin position="66"/>
        <end position="86"/>
    </location>
</feature>
<feature type="transmembrane region" description="Helical" evidence="5">
    <location>
        <begin position="363"/>
        <end position="378"/>
    </location>
</feature>
<feature type="transmembrane region" description="Helical" evidence="5">
    <location>
        <begin position="92"/>
        <end position="112"/>
    </location>
</feature>
<dbReference type="Proteomes" id="UP001356704">
    <property type="component" value="Unassembled WGS sequence"/>
</dbReference>
<dbReference type="InterPro" id="IPR051533">
    <property type="entry name" value="WaaL-like"/>
</dbReference>
<sequence>MFQIFNTSPREKTFTILTACAYIVGIEVLFRMTKAGLFYESSKYLVILFMLIGMVFKGLSNRSFPYLIYLFLFIPSVVIASTNVGLDTDLRKNIAFVLSGPVCLGVSALFCYDKSIKVNQLNNVVFYLGLPIISLTTYLFLYTVRLEDIFRGTESNFAASGGFGPNQVATVLGIGMFVFCINFFLKSKFFIERIVSVLIFAVISYRGIITFSRGGIITAILMIFAFLAVFYFKSSNRSRRVISISLVILIIASSVTWVISSNQTGGLIDKRYSNQDARGREKEDISTGRVDIFLGELEGFVDNPLLGVGAGVMKERRLRETGVTVATHNEISRVVSEHGLLGIIMLIILIVIPLIYRVNNKKNYFFYAFLIFWFATINHSAMRIAAPGFIYALALLNIKYEKRPIHRKRIISKG</sequence>
<dbReference type="RefSeq" id="WP_331811050.1">
    <property type="nucleotide sequence ID" value="NZ_JAZHOU010000007.1"/>
</dbReference>
<dbReference type="PANTHER" id="PTHR37422">
    <property type="entry name" value="TEICHURONIC ACID BIOSYNTHESIS PROTEIN TUAE"/>
    <property type="match status" value="1"/>
</dbReference>
<keyword evidence="4 5" id="KW-0472">Membrane</keyword>
<evidence type="ECO:0000256" key="1">
    <source>
        <dbReference type="ARBA" id="ARBA00004141"/>
    </source>
</evidence>
<evidence type="ECO:0000256" key="5">
    <source>
        <dbReference type="SAM" id="Phobius"/>
    </source>
</evidence>
<organism evidence="7 8">
    <name type="scientific">Winogradskyella poriferorum</name>
    <dbReference type="NCBI Taxonomy" id="307627"/>
    <lineage>
        <taxon>Bacteria</taxon>
        <taxon>Pseudomonadati</taxon>
        <taxon>Bacteroidota</taxon>
        <taxon>Flavobacteriia</taxon>
        <taxon>Flavobacteriales</taxon>
        <taxon>Flavobacteriaceae</taxon>
        <taxon>Winogradskyella</taxon>
    </lineage>
</organism>
<feature type="transmembrane region" description="Helical" evidence="5">
    <location>
        <begin position="164"/>
        <end position="185"/>
    </location>
</feature>
<evidence type="ECO:0000256" key="2">
    <source>
        <dbReference type="ARBA" id="ARBA00022692"/>
    </source>
</evidence>
<reference evidence="7 8" key="1">
    <citation type="submission" date="2024-02" db="EMBL/GenBank/DDBJ databases">
        <title>Winogradskyella poriferorum JCM 12885.</title>
        <authorList>
            <person name="Zhang D.-F."/>
            <person name="Fu Z.-Y."/>
        </authorList>
    </citation>
    <scope>NUCLEOTIDE SEQUENCE [LARGE SCALE GENOMIC DNA]</scope>
    <source>
        <strain evidence="7 8">JCM 12885</strain>
    </source>
</reference>
<comment type="caution">
    <text evidence="7">The sequence shown here is derived from an EMBL/GenBank/DDBJ whole genome shotgun (WGS) entry which is preliminary data.</text>
</comment>
<dbReference type="EMBL" id="JAZHOU010000007">
    <property type="protein sequence ID" value="MEF3080350.1"/>
    <property type="molecule type" value="Genomic_DNA"/>
</dbReference>
<feature type="transmembrane region" description="Helical" evidence="5">
    <location>
        <begin position="190"/>
        <end position="208"/>
    </location>
</feature>
<proteinExistence type="predicted"/>
<dbReference type="Pfam" id="PF04932">
    <property type="entry name" value="Wzy_C"/>
    <property type="match status" value="1"/>
</dbReference>
<accession>A0ABU7WA21</accession>
<evidence type="ECO:0000256" key="4">
    <source>
        <dbReference type="ARBA" id="ARBA00023136"/>
    </source>
</evidence>
<comment type="subcellular location">
    <subcellularLocation>
        <location evidence="1">Membrane</location>
        <topology evidence="1">Multi-pass membrane protein</topology>
    </subcellularLocation>
</comment>
<feature type="transmembrane region" description="Helical" evidence="5">
    <location>
        <begin position="42"/>
        <end position="59"/>
    </location>
</feature>
<keyword evidence="8" id="KW-1185">Reference proteome</keyword>
<gene>
    <name evidence="7" type="ORF">V1468_15150</name>
</gene>
<dbReference type="InterPro" id="IPR007016">
    <property type="entry name" value="O-antigen_ligase-rel_domated"/>
</dbReference>
<evidence type="ECO:0000259" key="6">
    <source>
        <dbReference type="Pfam" id="PF04932"/>
    </source>
</evidence>
<feature type="transmembrane region" description="Helical" evidence="5">
    <location>
        <begin position="12"/>
        <end position="30"/>
    </location>
</feature>
<keyword evidence="3 5" id="KW-1133">Transmembrane helix</keyword>
<evidence type="ECO:0000313" key="7">
    <source>
        <dbReference type="EMBL" id="MEF3080350.1"/>
    </source>
</evidence>
<dbReference type="PANTHER" id="PTHR37422:SF13">
    <property type="entry name" value="LIPOPOLYSACCHARIDE BIOSYNTHESIS PROTEIN PA4999-RELATED"/>
    <property type="match status" value="1"/>
</dbReference>
<keyword evidence="2 5" id="KW-0812">Transmembrane</keyword>
<evidence type="ECO:0000313" key="8">
    <source>
        <dbReference type="Proteomes" id="UP001356704"/>
    </source>
</evidence>
<feature type="transmembrane region" description="Helical" evidence="5">
    <location>
        <begin position="124"/>
        <end position="144"/>
    </location>
</feature>
<feature type="transmembrane region" description="Helical" evidence="5">
    <location>
        <begin position="384"/>
        <end position="400"/>
    </location>
</feature>
<feature type="domain" description="O-antigen ligase-related" evidence="6">
    <location>
        <begin position="200"/>
        <end position="347"/>
    </location>
</feature>
<feature type="transmembrane region" description="Helical" evidence="5">
    <location>
        <begin position="214"/>
        <end position="232"/>
    </location>
</feature>
<dbReference type="GO" id="GO:0016874">
    <property type="term" value="F:ligase activity"/>
    <property type="evidence" value="ECO:0007669"/>
    <property type="project" value="UniProtKB-KW"/>
</dbReference>
<keyword evidence="7" id="KW-0436">Ligase</keyword>
<name>A0ABU7WA21_9FLAO</name>
<protein>
    <submittedName>
        <fullName evidence="7">O-antigen ligase family protein</fullName>
    </submittedName>
</protein>